<feature type="transmembrane region" description="Helical" evidence="1">
    <location>
        <begin position="113"/>
        <end position="132"/>
    </location>
</feature>
<dbReference type="EMBL" id="BBXV01000005">
    <property type="protein sequence ID" value="GAQ16383.1"/>
    <property type="molecule type" value="Genomic_DNA"/>
</dbReference>
<feature type="transmembrane region" description="Helical" evidence="1">
    <location>
        <begin position="74"/>
        <end position="93"/>
    </location>
</feature>
<evidence type="ECO:0008006" key="4">
    <source>
        <dbReference type="Google" id="ProtNLM"/>
    </source>
</evidence>
<name>A0A0U9H1S5_9BACI</name>
<comment type="caution">
    <text evidence="2">The sequence shown here is derived from an EMBL/GenBank/DDBJ whole genome shotgun (WGS) entry which is preliminary data.</text>
</comment>
<feature type="transmembrane region" description="Helical" evidence="1">
    <location>
        <begin position="12"/>
        <end position="32"/>
    </location>
</feature>
<reference evidence="2 3" key="2">
    <citation type="journal article" date="2016" name="Genome Announc.">
        <title>Draft Genome Sequence of Oceanobacillus picturae Heshi-B3, Isolated from Fermented Rice Bran in a Traditional Japanese Seafood Dish.</title>
        <authorList>
            <person name="Akuzawa S."/>
            <person name="Nagaoka J."/>
            <person name="Kanekatsu M."/>
            <person name="Kanesaki Y."/>
            <person name="Suzuki T."/>
        </authorList>
    </citation>
    <scope>NUCLEOTIDE SEQUENCE [LARGE SCALE GENOMIC DNA]</scope>
    <source>
        <strain evidence="2 3">Heshi-B3</strain>
    </source>
</reference>
<dbReference type="Proteomes" id="UP000052946">
    <property type="component" value="Unassembled WGS sequence"/>
</dbReference>
<proteinExistence type="predicted"/>
<evidence type="ECO:0000256" key="1">
    <source>
        <dbReference type="SAM" id="Phobius"/>
    </source>
</evidence>
<reference evidence="3" key="1">
    <citation type="submission" date="2015-07" db="EMBL/GenBank/DDBJ databases">
        <title>Draft Genome Sequence of Oceanobacillus picturae Heshi-B3 that Was Isolated from Fermented Rice Bran with Aging Salted Mackerel, Which Was Named Heshiko as Traditional Fermented Seafood in Japan.</title>
        <authorList>
            <person name="Akuzawa S."/>
            <person name="Nakagawa J."/>
            <person name="Kanekatsu T."/>
            <person name="Kanesaki Y."/>
            <person name="Suzuki T."/>
        </authorList>
    </citation>
    <scope>NUCLEOTIDE SEQUENCE [LARGE SCALE GENOMIC DNA]</scope>
    <source>
        <strain evidence="3">Heshi-B3</strain>
    </source>
</reference>
<sequence>MEKSYQERGICLQTMLIVLFLILIAYQMMRYIQVLVKMRKKVIFPVEEKDIMAIRKHPVRPVLRPTYKDQKNGIIIYGVFLLFILAFFIYTVSLENWPLLLTPAISLLYLHNLFNMFSIVNDGLLVGGRFVHWKDIKSYQFKPIDIDHRFYGHTKEVNEAGYELVFNRRLFSSYCIVISEETKEKITEILREYGKVAEEPLKPQEA</sequence>
<keyword evidence="1" id="KW-0812">Transmembrane</keyword>
<keyword evidence="1" id="KW-0472">Membrane</keyword>
<protein>
    <recommendedName>
        <fullName evidence="4">DUF5673 domain-containing protein</fullName>
    </recommendedName>
</protein>
<gene>
    <name evidence="2" type="ORF">OPHB3_0300</name>
</gene>
<evidence type="ECO:0000313" key="2">
    <source>
        <dbReference type="EMBL" id="GAQ16383.1"/>
    </source>
</evidence>
<organism evidence="2 3">
    <name type="scientific">Oceanobacillus picturae</name>
    <dbReference type="NCBI Taxonomy" id="171693"/>
    <lineage>
        <taxon>Bacteria</taxon>
        <taxon>Bacillati</taxon>
        <taxon>Bacillota</taxon>
        <taxon>Bacilli</taxon>
        <taxon>Bacillales</taxon>
        <taxon>Bacillaceae</taxon>
        <taxon>Oceanobacillus</taxon>
    </lineage>
</organism>
<keyword evidence="1" id="KW-1133">Transmembrane helix</keyword>
<accession>A0A0U9H1S5</accession>
<evidence type="ECO:0000313" key="3">
    <source>
        <dbReference type="Proteomes" id="UP000052946"/>
    </source>
</evidence>
<dbReference type="AlphaFoldDB" id="A0A0U9H1S5"/>